<dbReference type="Pfam" id="PF08284">
    <property type="entry name" value="RVP_2"/>
    <property type="match status" value="1"/>
</dbReference>
<dbReference type="AlphaFoldDB" id="A0A6V7PGV9"/>
<dbReference type="InterPro" id="IPR021109">
    <property type="entry name" value="Peptidase_aspartic_dom_sf"/>
</dbReference>
<dbReference type="EMBL" id="LR862148">
    <property type="protein sequence ID" value="CAD1830101.1"/>
    <property type="molecule type" value="Genomic_DNA"/>
</dbReference>
<dbReference type="CDD" id="cd00303">
    <property type="entry name" value="retropepsin_like"/>
    <property type="match status" value="1"/>
</dbReference>
<accession>A0A6V7PGV9</accession>
<proteinExistence type="predicted"/>
<name>A0A6V7PGV9_ANACO</name>
<sequence length="281" mass="30733">MAAAPATTPPMASGSSVPDSAEAEQERSLAALMTCKRFNPHTFEREVEDHSVMEVEEPVVVDDVIAGIVLIKGIISRALFDTGASHSFISRSFTSTHGIESTVSEDPWWVDALEHMFSVKESEGRVRERRARVSCPSALLDRSSCCPPSAAGRKQIRLRPLMAIVCASQFVSKCLHAKYGTATDSKSRTFQNKKIADFKNQLAAHHGLRSQNFVDLLQMRTNVKAKSKQAKKGSASAGRRPCAVVICGKGINIVFVGAEMAPWSKTGALVMFLEDSRQPWR</sequence>
<gene>
    <name evidence="2" type="ORF">CB5_LOCUS13312</name>
</gene>
<reference evidence="2" key="1">
    <citation type="submission" date="2020-07" db="EMBL/GenBank/DDBJ databases">
        <authorList>
            <person name="Lin J."/>
        </authorList>
    </citation>
    <scope>NUCLEOTIDE SEQUENCE</scope>
</reference>
<dbReference type="Gene3D" id="2.40.70.10">
    <property type="entry name" value="Acid Proteases"/>
    <property type="match status" value="1"/>
</dbReference>
<dbReference type="SUPFAM" id="SSF50630">
    <property type="entry name" value="Acid proteases"/>
    <property type="match status" value="1"/>
</dbReference>
<feature type="compositionally biased region" description="Low complexity" evidence="1">
    <location>
        <begin position="1"/>
        <end position="12"/>
    </location>
</feature>
<feature type="region of interest" description="Disordered" evidence="1">
    <location>
        <begin position="1"/>
        <end position="26"/>
    </location>
</feature>
<evidence type="ECO:0000256" key="1">
    <source>
        <dbReference type="SAM" id="MobiDB-lite"/>
    </source>
</evidence>
<organism evidence="2">
    <name type="scientific">Ananas comosus var. bracteatus</name>
    <name type="common">red pineapple</name>
    <dbReference type="NCBI Taxonomy" id="296719"/>
    <lineage>
        <taxon>Eukaryota</taxon>
        <taxon>Viridiplantae</taxon>
        <taxon>Streptophyta</taxon>
        <taxon>Embryophyta</taxon>
        <taxon>Tracheophyta</taxon>
        <taxon>Spermatophyta</taxon>
        <taxon>Magnoliopsida</taxon>
        <taxon>Liliopsida</taxon>
        <taxon>Poales</taxon>
        <taxon>Bromeliaceae</taxon>
        <taxon>Bromelioideae</taxon>
        <taxon>Ananas</taxon>
    </lineage>
</organism>
<protein>
    <submittedName>
        <fullName evidence="2">Uncharacterized protein</fullName>
    </submittedName>
</protein>
<evidence type="ECO:0000313" key="2">
    <source>
        <dbReference type="EMBL" id="CAD1830101.1"/>
    </source>
</evidence>